<gene>
    <name evidence="2" type="ORF">EV186_108437</name>
</gene>
<proteinExistence type="predicted"/>
<dbReference type="Pfam" id="PF13529">
    <property type="entry name" value="Peptidase_C39_2"/>
    <property type="match status" value="1"/>
</dbReference>
<reference evidence="2 3" key="1">
    <citation type="submission" date="2019-03" db="EMBL/GenBank/DDBJ databases">
        <title>Genomic Encyclopedia of Type Strains, Phase IV (KMG-IV): sequencing the most valuable type-strain genomes for metagenomic binning, comparative biology and taxonomic classification.</title>
        <authorList>
            <person name="Goeker M."/>
        </authorList>
    </citation>
    <scope>NUCLEOTIDE SEQUENCE [LARGE SCALE GENOMIC DNA]</scope>
    <source>
        <strain evidence="2 3">DSM 45361</strain>
    </source>
</reference>
<organism evidence="2 3">
    <name type="scientific">Labedaea rhizosphaerae</name>
    <dbReference type="NCBI Taxonomy" id="598644"/>
    <lineage>
        <taxon>Bacteria</taxon>
        <taxon>Bacillati</taxon>
        <taxon>Actinomycetota</taxon>
        <taxon>Actinomycetes</taxon>
        <taxon>Pseudonocardiales</taxon>
        <taxon>Pseudonocardiaceae</taxon>
        <taxon>Labedaea</taxon>
    </lineage>
</organism>
<protein>
    <submittedName>
        <fullName evidence="2">Uncharacterized protein YraI</fullName>
    </submittedName>
</protein>
<keyword evidence="3" id="KW-1185">Reference proteome</keyword>
<dbReference type="EMBL" id="SNXZ01000008">
    <property type="protein sequence ID" value="TDP92224.1"/>
    <property type="molecule type" value="Genomic_DNA"/>
</dbReference>
<evidence type="ECO:0000313" key="3">
    <source>
        <dbReference type="Proteomes" id="UP000295444"/>
    </source>
</evidence>
<dbReference type="InterPro" id="IPR039564">
    <property type="entry name" value="Peptidase_C39-like"/>
</dbReference>
<sequence length="295" mass="30685">MLRMKLRLPLRALLVVPVLATGLLVGGVGTAAASTATATVGDTGGVGLTIRTGPHTSSGSLGLVWDGQRVTISCQSRGDTVTNEHNFTSNLWDYVPNLNGYLADAYMATGYDDRIPGVPDCGGGGSQGQLVPVSQFQGQPNQGEDCGPTSVVTALLADGVTPHGWGTSQVAAINAARSDMGYDPSWNDPNQFGTGEGDVQTALAANGVDSDIVNWDIDTVLAHVRNGHPVVLAGNMKDLPWSGHDVAHFLTVAGYSGGDYLVLDPASDTIVYHTTAAVLTAFWDNDLGHAGVMLW</sequence>
<comment type="caution">
    <text evidence="2">The sequence shown here is derived from an EMBL/GenBank/DDBJ whole genome shotgun (WGS) entry which is preliminary data.</text>
</comment>
<dbReference type="Gene3D" id="3.90.70.10">
    <property type="entry name" value="Cysteine proteinases"/>
    <property type="match status" value="1"/>
</dbReference>
<feature type="domain" description="Peptidase C39-like" evidence="1">
    <location>
        <begin position="135"/>
        <end position="266"/>
    </location>
</feature>
<dbReference type="Proteomes" id="UP000295444">
    <property type="component" value="Unassembled WGS sequence"/>
</dbReference>
<dbReference type="OrthoDB" id="2607492at2"/>
<accession>A0A4R6RZ81</accession>
<name>A0A4R6RZ81_LABRH</name>
<dbReference type="AlphaFoldDB" id="A0A4R6RZ81"/>
<evidence type="ECO:0000313" key="2">
    <source>
        <dbReference type="EMBL" id="TDP92224.1"/>
    </source>
</evidence>
<evidence type="ECO:0000259" key="1">
    <source>
        <dbReference type="Pfam" id="PF13529"/>
    </source>
</evidence>